<evidence type="ECO:0000259" key="2">
    <source>
        <dbReference type="Pfam" id="PF13521"/>
    </source>
</evidence>
<dbReference type="Proteomes" id="UP000706926">
    <property type="component" value="Unassembled WGS sequence"/>
</dbReference>
<name>A0ABS4F5A1_9BACL</name>
<gene>
    <name evidence="3" type="ORF">J2Z18_000493</name>
</gene>
<protein>
    <submittedName>
        <fullName evidence="3">NadR type nicotinamide-nucleotide adenylyltransferase</fullName>
    </submittedName>
</protein>
<dbReference type="SUPFAM" id="SSF52540">
    <property type="entry name" value="P-loop containing nucleoside triphosphate hydrolases"/>
    <property type="match status" value="1"/>
</dbReference>
<dbReference type="GeneID" id="95402544"/>
<feature type="domain" description="Cytidyltransferase-like" evidence="1">
    <location>
        <begin position="7"/>
        <end position="134"/>
    </location>
</feature>
<proteinExistence type="predicted"/>
<dbReference type="GO" id="GO:0016779">
    <property type="term" value="F:nucleotidyltransferase activity"/>
    <property type="evidence" value="ECO:0007669"/>
    <property type="project" value="UniProtKB-KW"/>
</dbReference>
<comment type="caution">
    <text evidence="3">The sequence shown here is derived from an EMBL/GenBank/DDBJ whole genome shotgun (WGS) entry which is preliminary data.</text>
</comment>
<dbReference type="InterPro" id="IPR038727">
    <property type="entry name" value="NadR/Ttd14_AAA_dom"/>
</dbReference>
<keyword evidence="3" id="KW-0808">Transferase</keyword>
<dbReference type="NCBIfam" id="TIGR00125">
    <property type="entry name" value="cyt_tran_rel"/>
    <property type="match status" value="1"/>
</dbReference>
<evidence type="ECO:0000313" key="3">
    <source>
        <dbReference type="EMBL" id="MBP1891424.1"/>
    </source>
</evidence>
<dbReference type="PANTHER" id="PTHR37512">
    <property type="entry name" value="TRIFUNCTIONAL NAD BIOSYNTHESIS/REGULATOR PROTEIN NADR"/>
    <property type="match status" value="1"/>
</dbReference>
<accession>A0ABS4F5A1</accession>
<feature type="domain" description="NadR/Ttd14 AAA" evidence="2">
    <location>
        <begin position="155"/>
        <end position="313"/>
    </location>
</feature>
<dbReference type="RefSeq" id="WP_210094149.1">
    <property type="nucleotide sequence ID" value="NZ_DMBX01000018.1"/>
</dbReference>
<dbReference type="SUPFAM" id="SSF52374">
    <property type="entry name" value="Nucleotidylyl transferase"/>
    <property type="match status" value="1"/>
</dbReference>
<dbReference type="Pfam" id="PF01467">
    <property type="entry name" value="CTP_transf_like"/>
    <property type="match status" value="1"/>
</dbReference>
<reference evidence="3 4" key="1">
    <citation type="submission" date="2021-03" db="EMBL/GenBank/DDBJ databases">
        <title>Genomic Encyclopedia of Type Strains, Phase IV (KMG-IV): sequencing the most valuable type-strain genomes for metagenomic binning, comparative biology and taxonomic classification.</title>
        <authorList>
            <person name="Goeker M."/>
        </authorList>
    </citation>
    <scope>NUCLEOTIDE SEQUENCE [LARGE SCALE GENOMIC DNA]</scope>
    <source>
        <strain evidence="3 4">DSM 15596</strain>
    </source>
</reference>
<dbReference type="InterPro" id="IPR014729">
    <property type="entry name" value="Rossmann-like_a/b/a_fold"/>
</dbReference>
<dbReference type="Gene3D" id="3.40.50.620">
    <property type="entry name" value="HUPs"/>
    <property type="match status" value="1"/>
</dbReference>
<keyword evidence="4" id="KW-1185">Reference proteome</keyword>
<dbReference type="InterPro" id="IPR027417">
    <property type="entry name" value="P-loop_NTPase"/>
</dbReference>
<evidence type="ECO:0000313" key="4">
    <source>
        <dbReference type="Proteomes" id="UP000706926"/>
    </source>
</evidence>
<sequence length="344" mass="40533">MKKLGLTLGKFAPLHKGHQFMIETALQEVDELIVVIYETTVTPIPLHIRANWIRRLYPAVRVVEAWDGPDGYSDDREHEIREEQYILRLLNGEQVTHFYSSEFYGRHMSLALGSVDRRVDEAREQVPISATMIRSDPYKYREFISDIVYRDLITKVVFVGAMSTGKSTITEALARRYHTTYASEYGRDYWTEHQVDRRISLEAFDEIAVGHIEREEEALLAANRFLFVDTNAITTYMFAMDYHGRAPERLTRIALENAQRYDLFFLCDDDIPYDDTWDRSGDQKRHVFHKQIIADLKERRIPYITLRGSLEERMRKVDEVLARFEPYRNYFGELKRLELDAGRE</sequence>
<dbReference type="InterPro" id="IPR052735">
    <property type="entry name" value="NAD_biosynth-regulator"/>
</dbReference>
<dbReference type="EMBL" id="JAGGKI010000001">
    <property type="protein sequence ID" value="MBP1891424.1"/>
    <property type="molecule type" value="Genomic_DNA"/>
</dbReference>
<evidence type="ECO:0000259" key="1">
    <source>
        <dbReference type="Pfam" id="PF01467"/>
    </source>
</evidence>
<dbReference type="Gene3D" id="3.40.50.300">
    <property type="entry name" value="P-loop containing nucleotide triphosphate hydrolases"/>
    <property type="match status" value="1"/>
</dbReference>
<dbReference type="InterPro" id="IPR004821">
    <property type="entry name" value="Cyt_trans-like"/>
</dbReference>
<keyword evidence="3" id="KW-0548">Nucleotidyltransferase</keyword>
<organism evidence="3 4">
    <name type="scientific">Paenibacillus lactis</name>
    <dbReference type="NCBI Taxonomy" id="228574"/>
    <lineage>
        <taxon>Bacteria</taxon>
        <taxon>Bacillati</taxon>
        <taxon>Bacillota</taxon>
        <taxon>Bacilli</taxon>
        <taxon>Bacillales</taxon>
        <taxon>Paenibacillaceae</taxon>
        <taxon>Paenibacillus</taxon>
    </lineage>
</organism>
<dbReference type="Pfam" id="PF13521">
    <property type="entry name" value="AAA_28"/>
    <property type="match status" value="1"/>
</dbReference>
<dbReference type="PANTHER" id="PTHR37512:SF1">
    <property type="entry name" value="NADR_TTD14 AAA DOMAIN-CONTAINING PROTEIN"/>
    <property type="match status" value="1"/>
</dbReference>